<protein>
    <submittedName>
        <fullName evidence="2">Uncharacterized protein</fullName>
    </submittedName>
</protein>
<feature type="region of interest" description="Disordered" evidence="1">
    <location>
        <begin position="57"/>
        <end position="138"/>
    </location>
</feature>
<reference evidence="2" key="1">
    <citation type="submission" date="2019-04" db="EMBL/GenBank/DDBJ databases">
        <title>Sequencing of skin fungus with MAO and IRED activity.</title>
        <authorList>
            <person name="Marsaioli A.J."/>
            <person name="Bonatto J.M.C."/>
            <person name="Reis Junior O."/>
        </authorList>
    </citation>
    <scope>NUCLEOTIDE SEQUENCE</scope>
    <source>
        <strain evidence="2">30M1</strain>
    </source>
</reference>
<accession>A0A9P4TKG2</accession>
<organism evidence="2 3">
    <name type="scientific">Curvularia kusanoi</name>
    <name type="common">Cochliobolus kusanoi</name>
    <dbReference type="NCBI Taxonomy" id="90978"/>
    <lineage>
        <taxon>Eukaryota</taxon>
        <taxon>Fungi</taxon>
        <taxon>Dikarya</taxon>
        <taxon>Ascomycota</taxon>
        <taxon>Pezizomycotina</taxon>
        <taxon>Dothideomycetes</taxon>
        <taxon>Pleosporomycetidae</taxon>
        <taxon>Pleosporales</taxon>
        <taxon>Pleosporineae</taxon>
        <taxon>Pleosporaceae</taxon>
        <taxon>Curvularia</taxon>
    </lineage>
</organism>
<feature type="compositionally biased region" description="Basic and acidic residues" evidence="1">
    <location>
        <begin position="443"/>
        <end position="452"/>
    </location>
</feature>
<feature type="compositionally biased region" description="Basic and acidic residues" evidence="1">
    <location>
        <begin position="113"/>
        <end position="122"/>
    </location>
</feature>
<dbReference type="Proteomes" id="UP000801428">
    <property type="component" value="Unassembled WGS sequence"/>
</dbReference>
<feature type="region of interest" description="Disordered" evidence="1">
    <location>
        <begin position="210"/>
        <end position="281"/>
    </location>
</feature>
<evidence type="ECO:0000256" key="1">
    <source>
        <dbReference type="SAM" id="MobiDB-lite"/>
    </source>
</evidence>
<sequence length="522" mass="57190">MGIPVGWNIVRDEAKEKDVLRADVIGSRSPIRRRARGSLPPRSLGRYTLGALLENAPRLPSPRLSQPRLSPLPPAPPVPELRAHDLERAPDLDRNHLPLPRPHSSSSASGSDSAREAADERPLPALTPGFAPAGLRPTSNRYTESVLLDTFARDHSDVDGHRGNVSNRGRLARTPSRGSPARAVAGRRIELDGLPYARRRTVRNPFLENDTVLHTEDGGDDDDTARTTNAVSHPTLRRVGHRRIADGPLPSSHRESWSPVSTIDGLGDRERSNSVSSTSSHPAWQTFLHTVVPDPVAPTAESSFASSAASASFAASSSRASSSNSNSAASSLTHVTIPSRRPSAGAVRRRGEETIESLARACESSDEDDSTASDTDDEATANTLSRRRMRPSYFADEPPSPRRYGRSVMEQGIDARRYIRRYYSHERPPYRPWQMNGPAMSPEPEREERGQEADSFATTVVDDDTPPSTGLASPLDQELRDARNLLERLTRRGDVGDDFWASVGLTRSFADGVERVQERGRF</sequence>
<dbReference type="AlphaFoldDB" id="A0A9P4TKG2"/>
<comment type="caution">
    <text evidence="2">The sequence shown here is derived from an EMBL/GenBank/DDBJ whole genome shotgun (WGS) entry which is preliminary data.</text>
</comment>
<feature type="region of interest" description="Disordered" evidence="1">
    <location>
        <begin position="433"/>
        <end position="476"/>
    </location>
</feature>
<evidence type="ECO:0000313" key="2">
    <source>
        <dbReference type="EMBL" id="KAF3007922.1"/>
    </source>
</evidence>
<feature type="region of interest" description="Disordered" evidence="1">
    <location>
        <begin position="318"/>
        <end position="405"/>
    </location>
</feature>
<feature type="region of interest" description="Disordered" evidence="1">
    <location>
        <begin position="157"/>
        <end position="185"/>
    </location>
</feature>
<feature type="compositionally biased region" description="Low complexity" evidence="1">
    <location>
        <begin position="318"/>
        <end position="331"/>
    </location>
</feature>
<dbReference type="EMBL" id="SWKU01000004">
    <property type="protein sequence ID" value="KAF3007922.1"/>
    <property type="molecule type" value="Genomic_DNA"/>
</dbReference>
<keyword evidence="3" id="KW-1185">Reference proteome</keyword>
<name>A0A9P4TKG2_CURKU</name>
<feature type="compositionally biased region" description="Basic and acidic residues" evidence="1">
    <location>
        <begin position="81"/>
        <end position="96"/>
    </location>
</feature>
<feature type="compositionally biased region" description="Pro residues" evidence="1">
    <location>
        <begin position="70"/>
        <end position="79"/>
    </location>
</feature>
<feature type="compositionally biased region" description="Acidic residues" evidence="1">
    <location>
        <begin position="364"/>
        <end position="379"/>
    </location>
</feature>
<feature type="compositionally biased region" description="Low complexity" evidence="1">
    <location>
        <begin position="57"/>
        <end position="69"/>
    </location>
</feature>
<evidence type="ECO:0000313" key="3">
    <source>
        <dbReference type="Proteomes" id="UP000801428"/>
    </source>
</evidence>
<gene>
    <name evidence="2" type="ORF">E8E13_011167</name>
</gene>
<proteinExistence type="predicted"/>
<dbReference type="OrthoDB" id="3946700at2759"/>